<evidence type="ECO:0000256" key="3">
    <source>
        <dbReference type="ARBA" id="ARBA00022676"/>
    </source>
</evidence>
<keyword evidence="3 10" id="KW-0328">Glycosyltransferase</keyword>
<evidence type="ECO:0000313" key="13">
    <source>
        <dbReference type="EMBL" id="AHJ96770.1"/>
    </source>
</evidence>
<dbReference type="KEGG" id="hsw:Hsw_1175"/>
<dbReference type="PANTHER" id="PTHR21015:SF22">
    <property type="entry name" value="GLYCOSYLTRANSFERASE"/>
    <property type="match status" value="1"/>
</dbReference>
<keyword evidence="8 10" id="KW-0131">Cell cycle</keyword>
<dbReference type="EC" id="2.4.1.227" evidence="10"/>
<dbReference type="CDD" id="cd03785">
    <property type="entry name" value="GT28_MurG"/>
    <property type="match status" value="1"/>
</dbReference>
<dbReference type="GO" id="GO:0050511">
    <property type="term" value="F:undecaprenyldiphospho-muramoylpentapeptide beta-N-acetylglucosaminyltransferase activity"/>
    <property type="evidence" value="ECO:0007669"/>
    <property type="project" value="UniProtKB-UniRule"/>
</dbReference>
<comment type="subcellular location">
    <subcellularLocation>
        <location evidence="10">Cell membrane</location>
        <topology evidence="10">Peripheral membrane protein</topology>
        <orientation evidence="10">Cytoplasmic side</orientation>
    </subcellularLocation>
</comment>
<protein>
    <recommendedName>
        <fullName evidence="10">UDP-N-acetylglucosamine--N-acetylmuramyl-(pentapeptide) pyrophosphoryl-undecaprenol N-acetylglucosamine transferase</fullName>
        <ecNumber evidence="10">2.4.1.227</ecNumber>
    </recommendedName>
    <alternativeName>
        <fullName evidence="10">Undecaprenyl-PP-MurNAc-pentapeptide-UDPGlcNAc GlcNAc transferase</fullName>
    </alternativeName>
</protein>
<dbReference type="GO" id="GO:0071555">
    <property type="term" value="P:cell wall organization"/>
    <property type="evidence" value="ECO:0007669"/>
    <property type="project" value="UniProtKB-KW"/>
</dbReference>
<dbReference type="PATRIC" id="fig|1227739.3.peg.1417"/>
<evidence type="ECO:0000313" key="14">
    <source>
        <dbReference type="Proteomes" id="UP000019423"/>
    </source>
</evidence>
<dbReference type="GO" id="GO:0005975">
    <property type="term" value="P:carbohydrate metabolic process"/>
    <property type="evidence" value="ECO:0007669"/>
    <property type="project" value="InterPro"/>
</dbReference>
<accession>W8F4S3</accession>
<dbReference type="InterPro" id="IPR004276">
    <property type="entry name" value="GlycoTrans_28_N"/>
</dbReference>
<feature type="binding site" evidence="10">
    <location>
        <position position="321"/>
    </location>
    <ligand>
        <name>UDP-N-acetyl-alpha-D-glucosamine</name>
        <dbReference type="ChEBI" id="CHEBI:57705"/>
    </ligand>
</feature>
<evidence type="ECO:0000259" key="12">
    <source>
        <dbReference type="Pfam" id="PF04101"/>
    </source>
</evidence>
<evidence type="ECO:0000256" key="9">
    <source>
        <dbReference type="ARBA" id="ARBA00023316"/>
    </source>
</evidence>
<dbReference type="Gene3D" id="3.40.50.2000">
    <property type="entry name" value="Glycogen Phosphorylase B"/>
    <property type="match status" value="2"/>
</dbReference>
<evidence type="ECO:0000256" key="1">
    <source>
        <dbReference type="ARBA" id="ARBA00022475"/>
    </source>
</evidence>
<dbReference type="HOGENOM" id="CLU_037404_0_1_10"/>
<feature type="domain" description="Glycosyltransferase family 28 N-terminal" evidence="11">
    <location>
        <begin position="30"/>
        <end position="168"/>
    </location>
</feature>
<feature type="binding site" evidence="10">
    <location>
        <position position="192"/>
    </location>
    <ligand>
        <name>UDP-N-acetyl-alpha-D-glucosamine</name>
        <dbReference type="ChEBI" id="CHEBI:57705"/>
    </ligand>
</feature>
<keyword evidence="14" id="KW-1185">Reference proteome</keyword>
<keyword evidence="2 10" id="KW-0132">Cell division</keyword>
<keyword evidence="5 10" id="KW-0133">Cell shape</keyword>
<keyword evidence="7 10" id="KW-0472">Membrane</keyword>
<dbReference type="GO" id="GO:0051991">
    <property type="term" value="F:UDP-N-acetyl-D-glucosamine:N-acetylmuramoyl-L-alanyl-D-glutamyl-meso-2,6-diaminopimelyl-D-alanyl-D-alanine-diphosphoundecaprenol 4-beta-N-acetylglucosaminlytransferase activity"/>
    <property type="evidence" value="ECO:0007669"/>
    <property type="project" value="RHEA"/>
</dbReference>
<dbReference type="Pfam" id="PF04101">
    <property type="entry name" value="Glyco_tran_28_C"/>
    <property type="match status" value="1"/>
</dbReference>
<dbReference type="GO" id="GO:0009252">
    <property type="term" value="P:peptidoglycan biosynthetic process"/>
    <property type="evidence" value="ECO:0007669"/>
    <property type="project" value="UniProtKB-UniRule"/>
</dbReference>
<reference evidence="13 14" key="1">
    <citation type="submission" date="2014-01" db="EMBL/GenBank/DDBJ databases">
        <title>Complete genome sequence of ionizing-radiation resistance bacterium Hymenobacter swuensis DY53.</title>
        <authorList>
            <person name="Jung J.-H."/>
            <person name="Jeong S.-W."/>
            <person name="Joe M.-H."/>
            <person name="Cho y.-j."/>
            <person name="Kim M.-K."/>
            <person name="Lim S.-Y."/>
        </authorList>
    </citation>
    <scope>NUCLEOTIDE SEQUENCE [LARGE SCALE GENOMIC DNA]</scope>
    <source>
        <strain evidence="13 14">DY53</strain>
    </source>
</reference>
<organism evidence="13 14">
    <name type="scientific">Hymenobacter swuensis DY53</name>
    <dbReference type="NCBI Taxonomy" id="1227739"/>
    <lineage>
        <taxon>Bacteria</taxon>
        <taxon>Pseudomonadati</taxon>
        <taxon>Bacteroidota</taxon>
        <taxon>Cytophagia</taxon>
        <taxon>Cytophagales</taxon>
        <taxon>Hymenobacteraceae</taxon>
        <taxon>Hymenobacter</taxon>
    </lineage>
</organism>
<dbReference type="NCBIfam" id="TIGR01133">
    <property type="entry name" value="murG"/>
    <property type="match status" value="1"/>
</dbReference>
<evidence type="ECO:0000259" key="11">
    <source>
        <dbReference type="Pfam" id="PF03033"/>
    </source>
</evidence>
<proteinExistence type="inferred from homology"/>
<comment type="pathway">
    <text evidence="10">Cell wall biogenesis; peptidoglycan biosynthesis.</text>
</comment>
<keyword evidence="4 10" id="KW-0808">Transferase</keyword>
<dbReference type="Proteomes" id="UP000019423">
    <property type="component" value="Chromosome"/>
</dbReference>
<keyword evidence="6 10" id="KW-0573">Peptidoglycan synthesis</keyword>
<dbReference type="STRING" id="1227739.Hsw_1175"/>
<dbReference type="GO" id="GO:0005886">
    <property type="term" value="C:plasma membrane"/>
    <property type="evidence" value="ECO:0007669"/>
    <property type="project" value="UniProtKB-SubCell"/>
</dbReference>
<evidence type="ECO:0000256" key="8">
    <source>
        <dbReference type="ARBA" id="ARBA00023306"/>
    </source>
</evidence>
<dbReference type="PANTHER" id="PTHR21015">
    <property type="entry name" value="UDP-N-ACETYLGLUCOSAMINE--N-ACETYLMURAMYL-(PENTAPEPTIDE) PYROPHOSPHORYL-UNDECAPRENOL N-ACETYLGLUCOSAMINE TRANSFERASE 1"/>
    <property type="match status" value="1"/>
</dbReference>
<dbReference type="AlphaFoldDB" id="W8F4S3"/>
<dbReference type="eggNOG" id="COG0707">
    <property type="taxonomic scope" value="Bacteria"/>
</dbReference>
<dbReference type="HAMAP" id="MF_00033">
    <property type="entry name" value="MurG"/>
    <property type="match status" value="1"/>
</dbReference>
<dbReference type="Pfam" id="PF03033">
    <property type="entry name" value="Glyco_transf_28"/>
    <property type="match status" value="1"/>
</dbReference>
<comment type="similarity">
    <text evidence="10">Belongs to the glycosyltransferase 28 family. MurG subfamily.</text>
</comment>
<evidence type="ECO:0000256" key="10">
    <source>
        <dbReference type="HAMAP-Rule" id="MF_00033"/>
    </source>
</evidence>
<name>W8F4S3_9BACT</name>
<comment type="caution">
    <text evidence="10">Lacks conserved residue(s) required for the propagation of feature annotation.</text>
</comment>
<feature type="binding site" evidence="10">
    <location>
        <position position="151"/>
    </location>
    <ligand>
        <name>UDP-N-acetyl-alpha-D-glucosamine</name>
        <dbReference type="ChEBI" id="CHEBI:57705"/>
    </ligand>
</feature>
<evidence type="ECO:0000256" key="6">
    <source>
        <dbReference type="ARBA" id="ARBA00022984"/>
    </source>
</evidence>
<keyword evidence="9 10" id="KW-0961">Cell wall biogenesis/degradation</keyword>
<dbReference type="GO" id="GO:0051301">
    <property type="term" value="P:cell division"/>
    <property type="evidence" value="ECO:0007669"/>
    <property type="project" value="UniProtKB-KW"/>
</dbReference>
<dbReference type="GO" id="GO:0008360">
    <property type="term" value="P:regulation of cell shape"/>
    <property type="evidence" value="ECO:0007669"/>
    <property type="project" value="UniProtKB-KW"/>
</dbReference>
<keyword evidence="1 10" id="KW-1003">Cell membrane</keyword>
<comment type="function">
    <text evidence="10">Cell wall formation. Catalyzes the transfer of a GlcNAc subunit on undecaprenyl-pyrophosphoryl-MurNAc-pentapeptide (lipid intermediate I) to form undecaprenyl-pyrophosphoryl-MurNAc-(pentapeptide)GlcNAc (lipid intermediate II).</text>
</comment>
<dbReference type="UniPathway" id="UPA00219"/>
<evidence type="ECO:0000256" key="2">
    <source>
        <dbReference type="ARBA" id="ARBA00022618"/>
    </source>
</evidence>
<feature type="binding site" evidence="10">
    <location>
        <position position="222"/>
    </location>
    <ligand>
        <name>UDP-N-acetyl-alpha-D-glucosamine</name>
        <dbReference type="ChEBI" id="CHEBI:57705"/>
    </ligand>
</feature>
<dbReference type="SUPFAM" id="SSF53756">
    <property type="entry name" value="UDP-Glycosyltransferase/glycogen phosphorylase"/>
    <property type="match status" value="1"/>
</dbReference>
<evidence type="ECO:0000256" key="7">
    <source>
        <dbReference type="ARBA" id="ARBA00023136"/>
    </source>
</evidence>
<feature type="binding site" evidence="10">
    <location>
        <begin position="295"/>
        <end position="300"/>
    </location>
    <ligand>
        <name>UDP-N-acetyl-alpha-D-glucosamine</name>
        <dbReference type="ChEBI" id="CHEBI:57705"/>
    </ligand>
</feature>
<gene>
    <name evidence="10" type="primary">murG</name>
    <name evidence="13" type="ORF">Hsw_1175</name>
</gene>
<evidence type="ECO:0000256" key="5">
    <source>
        <dbReference type="ARBA" id="ARBA00022960"/>
    </source>
</evidence>
<feature type="binding site" evidence="10">
    <location>
        <begin position="37"/>
        <end position="39"/>
    </location>
    <ligand>
        <name>UDP-N-acetyl-alpha-D-glucosamine</name>
        <dbReference type="ChEBI" id="CHEBI:57705"/>
    </ligand>
</feature>
<dbReference type="InterPro" id="IPR007235">
    <property type="entry name" value="Glyco_trans_28_C"/>
</dbReference>
<sequence>MGCHCLPGTYLNIDFMSITPATSTSAPFRIIISGGGTGGHIFPAVAIANEVRRRHPEAEILFVGANGRMEMTRVPEAGYDIVGLDIAGLQRSLTPKNLLFPIKVMRAVRKAGKIIEKFRPDAVVGVGGYASAPVLMAATSRSIPALIQEQNSYAGLVNKLMARRVQRICVAYDGMEKFFPADRLVLTGNPVRTEIADGQRAEALKFFGLDAARPVLLVIGGSLGARTLNQATAAALPRLREAGVQLLWQTGKTYFPEAEKQAAPFAADNLKALEFVRRMDLAYAAADVVISRAGALSVSELCLTGKPSILVPSPNVAEDHQTKNALALTQKNAALLVRDAEAEAVLYDQALNLLQDPVRQQQLATNIRQLAYPQATTTIVDELLQLIPNRRS</sequence>
<dbReference type="EMBL" id="CP007145">
    <property type="protein sequence ID" value="AHJ96770.1"/>
    <property type="molecule type" value="Genomic_DNA"/>
</dbReference>
<comment type="catalytic activity">
    <reaction evidence="10">
        <text>di-trans,octa-cis-undecaprenyl diphospho-N-acetyl-alpha-D-muramoyl-L-alanyl-D-glutamyl-meso-2,6-diaminopimeloyl-D-alanyl-D-alanine + UDP-N-acetyl-alpha-D-glucosamine = di-trans,octa-cis-undecaprenyl diphospho-[N-acetyl-alpha-D-glucosaminyl-(1-&gt;4)]-N-acetyl-alpha-D-muramoyl-L-alanyl-D-glutamyl-meso-2,6-diaminopimeloyl-D-alanyl-D-alanine + UDP + H(+)</text>
        <dbReference type="Rhea" id="RHEA:31227"/>
        <dbReference type="ChEBI" id="CHEBI:15378"/>
        <dbReference type="ChEBI" id="CHEBI:57705"/>
        <dbReference type="ChEBI" id="CHEBI:58223"/>
        <dbReference type="ChEBI" id="CHEBI:61387"/>
        <dbReference type="ChEBI" id="CHEBI:61388"/>
        <dbReference type="EC" id="2.4.1.227"/>
    </reaction>
</comment>
<dbReference type="InterPro" id="IPR006009">
    <property type="entry name" value="GlcNAc_MurG"/>
</dbReference>
<evidence type="ECO:0000256" key="4">
    <source>
        <dbReference type="ARBA" id="ARBA00022679"/>
    </source>
</evidence>
<feature type="domain" description="Glycosyl transferase family 28 C-terminal" evidence="12">
    <location>
        <begin position="215"/>
        <end position="366"/>
    </location>
</feature>